<dbReference type="InterPro" id="IPR005144">
    <property type="entry name" value="ATP-cone_dom"/>
</dbReference>
<comment type="caution">
    <text evidence="9">The sequence shown here is derived from an EMBL/GenBank/DDBJ whole genome shotgun (WGS) entry which is preliminary data.</text>
</comment>
<dbReference type="GO" id="GO:0008270">
    <property type="term" value="F:zinc ion binding"/>
    <property type="evidence" value="ECO:0007669"/>
    <property type="project" value="UniProtKB-UniRule"/>
</dbReference>
<evidence type="ECO:0000256" key="7">
    <source>
        <dbReference type="HAMAP-Rule" id="MF_00440"/>
    </source>
</evidence>
<feature type="zinc finger region" evidence="7">
    <location>
        <begin position="3"/>
        <end position="34"/>
    </location>
</feature>
<dbReference type="PATRIC" id="fig|1618485.3.peg.721"/>
<evidence type="ECO:0000256" key="1">
    <source>
        <dbReference type="ARBA" id="ARBA00022491"/>
    </source>
</evidence>
<dbReference type="PANTHER" id="PTHR30455:SF2">
    <property type="entry name" value="TRANSCRIPTIONAL REPRESSOR NRDR"/>
    <property type="match status" value="1"/>
</dbReference>
<keyword evidence="7" id="KW-0479">Metal-binding</keyword>
<evidence type="ECO:0000256" key="2">
    <source>
        <dbReference type="ARBA" id="ARBA00022741"/>
    </source>
</evidence>
<gene>
    <name evidence="7" type="primary">nrdR</name>
    <name evidence="9" type="ORF">UR63_C0028G0005</name>
</gene>
<evidence type="ECO:0000256" key="4">
    <source>
        <dbReference type="ARBA" id="ARBA00023015"/>
    </source>
</evidence>
<dbReference type="AlphaFoldDB" id="A0A0G0BSQ6"/>
<comment type="cofactor">
    <cofactor evidence="7">
        <name>Zn(2+)</name>
        <dbReference type="ChEBI" id="CHEBI:29105"/>
    </cofactor>
    <text evidence="7">Binds 1 zinc ion.</text>
</comment>
<keyword evidence="1 7" id="KW-0678">Repressor</keyword>
<dbReference type="PANTHER" id="PTHR30455">
    <property type="entry name" value="TRANSCRIPTIONAL REPRESSOR NRDR"/>
    <property type="match status" value="1"/>
</dbReference>
<dbReference type="InterPro" id="IPR055173">
    <property type="entry name" value="NrdR-like_N"/>
</dbReference>
<proteinExistence type="inferred from homology"/>
<keyword evidence="7" id="KW-0863">Zinc-finger</keyword>
<dbReference type="HAMAP" id="MF_00440">
    <property type="entry name" value="NrdR"/>
    <property type="match status" value="1"/>
</dbReference>
<comment type="similarity">
    <text evidence="7">Belongs to the NrdR family.</text>
</comment>
<evidence type="ECO:0000256" key="6">
    <source>
        <dbReference type="ARBA" id="ARBA00023163"/>
    </source>
</evidence>
<evidence type="ECO:0000256" key="3">
    <source>
        <dbReference type="ARBA" id="ARBA00022840"/>
    </source>
</evidence>
<keyword evidence="7" id="KW-0862">Zinc</keyword>
<keyword evidence="3 7" id="KW-0067">ATP-binding</keyword>
<dbReference type="EMBL" id="LBPX01000028">
    <property type="protein sequence ID" value="KKP66696.1"/>
    <property type="molecule type" value="Genomic_DNA"/>
</dbReference>
<evidence type="ECO:0000256" key="5">
    <source>
        <dbReference type="ARBA" id="ARBA00023125"/>
    </source>
</evidence>
<sequence>MFCIFCKNQDTEVIETRISDDGATVRRRRVCLKCEKRFTTYERVEELPILVIKRDGRRERFDRDKLRRGLVIPCEKTTISSDQVEGVINEVEQDLKQRETTEIESKEIGNLVAKKLKKLDKIAYIRFASVFRRFVDLEDFEKELKKLS</sequence>
<name>A0A0G0BSQ6_9BACT</name>
<comment type="function">
    <text evidence="7">Negatively regulates transcription of bacterial ribonucleotide reductase nrd genes and operons by binding to NrdR-boxes.</text>
</comment>
<keyword evidence="4 7" id="KW-0805">Transcription regulation</keyword>
<evidence type="ECO:0000313" key="9">
    <source>
        <dbReference type="EMBL" id="KKP66696.1"/>
    </source>
</evidence>
<dbReference type="GO" id="GO:0005524">
    <property type="term" value="F:ATP binding"/>
    <property type="evidence" value="ECO:0007669"/>
    <property type="project" value="UniProtKB-UniRule"/>
</dbReference>
<dbReference type="PROSITE" id="PS51161">
    <property type="entry name" value="ATP_CONE"/>
    <property type="match status" value="1"/>
</dbReference>
<dbReference type="Pfam" id="PF22811">
    <property type="entry name" value="Zn_ribbon_NrdR"/>
    <property type="match status" value="1"/>
</dbReference>
<dbReference type="GO" id="GO:0003677">
    <property type="term" value="F:DNA binding"/>
    <property type="evidence" value="ECO:0007669"/>
    <property type="project" value="UniProtKB-KW"/>
</dbReference>
<protein>
    <recommendedName>
        <fullName evidence="7">Transcriptional repressor NrdR</fullName>
    </recommendedName>
</protein>
<dbReference type="Pfam" id="PF03477">
    <property type="entry name" value="ATP-cone"/>
    <property type="match status" value="1"/>
</dbReference>
<accession>A0A0G0BSQ6</accession>
<dbReference type="Proteomes" id="UP000034127">
    <property type="component" value="Unassembled WGS sequence"/>
</dbReference>
<dbReference type="GO" id="GO:0045892">
    <property type="term" value="P:negative regulation of DNA-templated transcription"/>
    <property type="evidence" value="ECO:0007669"/>
    <property type="project" value="UniProtKB-UniRule"/>
</dbReference>
<dbReference type="NCBIfam" id="TIGR00244">
    <property type="entry name" value="transcriptional regulator NrdR"/>
    <property type="match status" value="1"/>
</dbReference>
<keyword evidence="5 7" id="KW-0238">DNA-binding</keyword>
<keyword evidence="6 7" id="KW-0804">Transcription</keyword>
<reference evidence="9 10" key="1">
    <citation type="journal article" date="2015" name="Nature">
        <title>rRNA introns, odd ribosomes, and small enigmatic genomes across a large radiation of phyla.</title>
        <authorList>
            <person name="Brown C.T."/>
            <person name="Hug L.A."/>
            <person name="Thomas B.C."/>
            <person name="Sharon I."/>
            <person name="Castelle C.J."/>
            <person name="Singh A."/>
            <person name="Wilkins M.J."/>
            <person name="Williams K.H."/>
            <person name="Banfield J.F."/>
        </authorList>
    </citation>
    <scope>NUCLEOTIDE SEQUENCE [LARGE SCALE GENOMIC DNA]</scope>
</reference>
<organism evidence="9 10">
    <name type="scientific">Candidatus Roizmanbacteria bacterium GW2011_GWC2_35_12</name>
    <dbReference type="NCBI Taxonomy" id="1618485"/>
    <lineage>
        <taxon>Bacteria</taxon>
        <taxon>Candidatus Roizmaniibacteriota</taxon>
    </lineage>
</organism>
<dbReference type="InterPro" id="IPR003796">
    <property type="entry name" value="RNR_NrdR-like"/>
</dbReference>
<evidence type="ECO:0000259" key="8">
    <source>
        <dbReference type="PROSITE" id="PS51161"/>
    </source>
</evidence>
<feature type="domain" description="ATP-cone" evidence="8">
    <location>
        <begin position="49"/>
        <end position="139"/>
    </location>
</feature>
<keyword evidence="2 7" id="KW-0547">Nucleotide-binding</keyword>
<evidence type="ECO:0000313" key="10">
    <source>
        <dbReference type="Proteomes" id="UP000034127"/>
    </source>
</evidence>